<organism evidence="2">
    <name type="scientific">viral metagenome</name>
    <dbReference type="NCBI Taxonomy" id="1070528"/>
    <lineage>
        <taxon>unclassified sequences</taxon>
        <taxon>metagenomes</taxon>
        <taxon>organismal metagenomes</taxon>
    </lineage>
</organism>
<name>A0A6C0AJY2_9ZZZZ</name>
<protein>
    <recommendedName>
        <fullName evidence="1">FCP1 homology domain-containing protein</fullName>
    </recommendedName>
</protein>
<dbReference type="EMBL" id="MN740675">
    <property type="protein sequence ID" value="QHS80088.1"/>
    <property type="molecule type" value="Genomic_DNA"/>
</dbReference>
<dbReference type="InterPro" id="IPR023214">
    <property type="entry name" value="HAD_sf"/>
</dbReference>
<proteinExistence type="predicted"/>
<dbReference type="InterPro" id="IPR004274">
    <property type="entry name" value="FCP1_dom"/>
</dbReference>
<accession>A0A6C0AJY2</accession>
<evidence type="ECO:0000313" key="2">
    <source>
        <dbReference type="EMBL" id="QHS80088.1"/>
    </source>
</evidence>
<dbReference type="Gene3D" id="3.40.50.1000">
    <property type="entry name" value="HAD superfamily/HAD-like"/>
    <property type="match status" value="1"/>
</dbReference>
<feature type="domain" description="FCP1 homology" evidence="1">
    <location>
        <begin position="5"/>
        <end position="176"/>
    </location>
</feature>
<reference evidence="2" key="1">
    <citation type="journal article" date="2020" name="Nature">
        <title>Giant virus diversity and host interactions through global metagenomics.</title>
        <authorList>
            <person name="Schulz F."/>
            <person name="Roux S."/>
            <person name="Paez-Espino D."/>
            <person name="Jungbluth S."/>
            <person name="Walsh D.A."/>
            <person name="Denef V.J."/>
            <person name="McMahon K.D."/>
            <person name="Konstantinidis K.T."/>
            <person name="Eloe-Fadrosh E.A."/>
            <person name="Kyrpides N.C."/>
            <person name="Woyke T."/>
        </authorList>
    </citation>
    <scope>NUCLEOTIDE SEQUENCE</scope>
    <source>
        <strain evidence="2">GVMAG-S-1039698-54</strain>
    </source>
</reference>
<evidence type="ECO:0000259" key="1">
    <source>
        <dbReference type="Pfam" id="PF03031"/>
    </source>
</evidence>
<dbReference type="Pfam" id="PF03031">
    <property type="entry name" value="NIF"/>
    <property type="match status" value="1"/>
</dbReference>
<sequence>MKPRKYIVFDLDETIGHFYKMSSLYNTIWDYSDKQINLQLLLELYPEVFRPGIMKIFEYLKEKKIKDKSIKVVIFTNNMGPKSWTNAIKRFIEKKINYKLFDHVITGWKINGKINEPLRTSYMKLLRDFKRATGCKNKDKILFLDDQYHEDMNKKMVTYLHLKPYKKNISNKILLNRFLRSSNNKIVKLNNWEDFISLYNEHYGDDDDDSEQSYHTNNGTMLSGQIFPAVRNFIEPSIKKTIKKKSKGHKKTRRL</sequence>
<dbReference type="AlphaFoldDB" id="A0A6C0AJY2"/>
<dbReference type="SUPFAM" id="SSF56784">
    <property type="entry name" value="HAD-like"/>
    <property type="match status" value="1"/>
</dbReference>
<dbReference type="InterPro" id="IPR036412">
    <property type="entry name" value="HAD-like_sf"/>
</dbReference>